<dbReference type="RefSeq" id="WP_162122787.1">
    <property type="nucleotide sequence ID" value="NZ_CP048110.1"/>
</dbReference>
<reference evidence="3 4" key="1">
    <citation type="submission" date="2020-01" db="EMBL/GenBank/DDBJ databases">
        <title>Bactrocera dorsalis gut bacteria genome.</title>
        <authorList>
            <person name="Zhang H."/>
            <person name="Cai Z."/>
        </authorList>
    </citation>
    <scope>NUCLEOTIDE SEQUENCE [LARGE SCALE GENOMIC DNA]</scope>
    <source>
        <strain evidence="3 4">BD177</strain>
        <plasmid evidence="3 4">unnamed2</plasmid>
    </source>
</reference>
<name>A0A6P1V4D1_9ENTR</name>
<evidence type="ECO:0000256" key="1">
    <source>
        <dbReference type="SAM" id="SignalP"/>
    </source>
</evidence>
<gene>
    <name evidence="3" type="ORF">GW952_30805</name>
</gene>
<proteinExistence type="predicted"/>
<keyword evidence="1" id="KW-0732">Signal</keyword>
<dbReference type="Gene3D" id="1.10.530.10">
    <property type="match status" value="1"/>
</dbReference>
<sequence length="151" mass="16815">MKVLLNALLLLLAAGVCNSAYAFCYREAASKYGIPVLLLMAISKQESGFNPSAINVNKGDLGTDYSLMQINSRHIPDLKKRGIIKSKDDLFKPCLNVQIGAWILAKHLATCGYTWECIGSYNAGFKKTSRPRRLWYAGEIKKRMRELGADL</sequence>
<keyword evidence="3" id="KW-0614">Plasmid</keyword>
<dbReference type="InterPro" id="IPR023346">
    <property type="entry name" value="Lysozyme-like_dom_sf"/>
</dbReference>
<accession>A0A6P1V4D1</accession>
<feature type="chain" id="PRO_5026706798" evidence="1">
    <location>
        <begin position="23"/>
        <end position="151"/>
    </location>
</feature>
<evidence type="ECO:0000313" key="3">
    <source>
        <dbReference type="EMBL" id="QHS50011.1"/>
    </source>
</evidence>
<dbReference type="AlphaFoldDB" id="A0A6P1V4D1"/>
<dbReference type="CDD" id="cd13400">
    <property type="entry name" value="LT_IagB-like"/>
    <property type="match status" value="1"/>
</dbReference>
<evidence type="ECO:0000259" key="2">
    <source>
        <dbReference type="Pfam" id="PF01464"/>
    </source>
</evidence>
<feature type="signal peptide" evidence="1">
    <location>
        <begin position="1"/>
        <end position="22"/>
    </location>
</feature>
<dbReference type="InterPro" id="IPR008258">
    <property type="entry name" value="Transglycosylase_SLT_dom_1"/>
</dbReference>
<dbReference type="Pfam" id="PF01464">
    <property type="entry name" value="SLT"/>
    <property type="match status" value="1"/>
</dbReference>
<organism evidence="3 4">
    <name type="scientific">Klebsiella michiganensis</name>
    <dbReference type="NCBI Taxonomy" id="1134687"/>
    <lineage>
        <taxon>Bacteria</taxon>
        <taxon>Pseudomonadati</taxon>
        <taxon>Pseudomonadota</taxon>
        <taxon>Gammaproteobacteria</taxon>
        <taxon>Enterobacterales</taxon>
        <taxon>Enterobacteriaceae</taxon>
        <taxon>Klebsiella/Raoultella group</taxon>
        <taxon>Klebsiella</taxon>
    </lineage>
</organism>
<geneLocation type="plasmid" evidence="3">
    <name>unnamed2</name>
</geneLocation>
<dbReference type="EMBL" id="CP048110">
    <property type="protein sequence ID" value="QHS50011.1"/>
    <property type="molecule type" value="Genomic_DNA"/>
</dbReference>
<dbReference type="Proteomes" id="UP000464389">
    <property type="component" value="Plasmid unnamed2"/>
</dbReference>
<protein>
    <submittedName>
        <fullName evidence="3">Lytic transglycosylase domain-containing protein</fullName>
    </submittedName>
</protein>
<dbReference type="SUPFAM" id="SSF53955">
    <property type="entry name" value="Lysozyme-like"/>
    <property type="match status" value="1"/>
</dbReference>
<evidence type="ECO:0000313" key="4">
    <source>
        <dbReference type="Proteomes" id="UP000464389"/>
    </source>
</evidence>
<feature type="domain" description="Transglycosylase SLT" evidence="2">
    <location>
        <begin position="24"/>
        <end position="142"/>
    </location>
</feature>